<dbReference type="SUPFAM" id="SSF53756">
    <property type="entry name" value="UDP-Glycosyltransferase/glycogen phosphorylase"/>
    <property type="match status" value="1"/>
</dbReference>
<proteinExistence type="predicted"/>
<dbReference type="PANTHER" id="PTHR45947">
    <property type="entry name" value="SULFOQUINOVOSYL TRANSFERASE SQD2"/>
    <property type="match status" value="1"/>
</dbReference>
<dbReference type="Gene3D" id="3.40.50.2000">
    <property type="entry name" value="Glycogen Phosphorylase B"/>
    <property type="match status" value="2"/>
</dbReference>
<evidence type="ECO:0000259" key="2">
    <source>
        <dbReference type="Pfam" id="PF13439"/>
    </source>
</evidence>
<dbReference type="Pfam" id="PF00534">
    <property type="entry name" value="Glycos_transf_1"/>
    <property type="match status" value="1"/>
</dbReference>
<dbReference type="GO" id="GO:0016758">
    <property type="term" value="F:hexosyltransferase activity"/>
    <property type="evidence" value="ECO:0007669"/>
    <property type="project" value="TreeGrafter"/>
</dbReference>
<dbReference type="RefSeq" id="WP_113872648.1">
    <property type="nucleotide sequence ID" value="NZ_QNRF01000001.1"/>
</dbReference>
<organism evidence="3 4">
    <name type="scientific">Marinomonas aquiplantarum</name>
    <dbReference type="NCBI Taxonomy" id="491951"/>
    <lineage>
        <taxon>Bacteria</taxon>
        <taxon>Pseudomonadati</taxon>
        <taxon>Pseudomonadota</taxon>
        <taxon>Gammaproteobacteria</taxon>
        <taxon>Oceanospirillales</taxon>
        <taxon>Oceanospirillaceae</taxon>
        <taxon>Marinomonas</taxon>
    </lineage>
</organism>
<dbReference type="AlphaFoldDB" id="A0A366D6S4"/>
<dbReference type="OrthoDB" id="9815351at2"/>
<keyword evidence="4" id="KW-1185">Reference proteome</keyword>
<dbReference type="PANTHER" id="PTHR45947:SF3">
    <property type="entry name" value="SULFOQUINOVOSYL TRANSFERASE SQD2"/>
    <property type="match status" value="1"/>
</dbReference>
<dbReference type="Pfam" id="PF13439">
    <property type="entry name" value="Glyco_transf_4"/>
    <property type="match status" value="1"/>
</dbReference>
<dbReference type="InterPro" id="IPR028098">
    <property type="entry name" value="Glyco_trans_4-like_N"/>
</dbReference>
<reference evidence="3 4" key="1">
    <citation type="submission" date="2018-06" db="EMBL/GenBank/DDBJ databases">
        <title>Genomic Encyclopedia of Type Strains, Phase III (KMG-III): the genomes of soil and plant-associated and newly described type strains.</title>
        <authorList>
            <person name="Whitman W."/>
        </authorList>
    </citation>
    <scope>NUCLEOTIDE SEQUENCE [LARGE SCALE GENOMIC DNA]</scope>
    <source>
        <strain evidence="3 4">CECT 7732</strain>
    </source>
</reference>
<protein>
    <submittedName>
        <fullName evidence="3">Glycosyltransferase involved in cell wall biosynthesis</fullName>
    </submittedName>
</protein>
<evidence type="ECO:0000313" key="4">
    <source>
        <dbReference type="Proteomes" id="UP000252086"/>
    </source>
</evidence>
<name>A0A366D6S4_9GAMM</name>
<feature type="domain" description="Glycosyl transferase family 1" evidence="1">
    <location>
        <begin position="188"/>
        <end position="351"/>
    </location>
</feature>
<dbReference type="CDD" id="cd03794">
    <property type="entry name" value="GT4_WbuB-like"/>
    <property type="match status" value="1"/>
</dbReference>
<dbReference type="InterPro" id="IPR050194">
    <property type="entry name" value="Glycosyltransferase_grp1"/>
</dbReference>
<feature type="domain" description="Glycosyltransferase subfamily 4-like N-terminal" evidence="2">
    <location>
        <begin position="25"/>
        <end position="171"/>
    </location>
</feature>
<keyword evidence="3" id="KW-0808">Transferase</keyword>
<accession>A0A366D6S4</accession>
<dbReference type="EMBL" id="QNRF01000001">
    <property type="protein sequence ID" value="RBO85737.1"/>
    <property type="molecule type" value="Genomic_DNA"/>
</dbReference>
<evidence type="ECO:0000259" key="1">
    <source>
        <dbReference type="Pfam" id="PF00534"/>
    </source>
</evidence>
<sequence length="378" mass="43509">MDIKVLHILMTDYRIDSRVRNETYSLSNSGFDVTVLCMNGRDLPKSEIREGVKIKRFGISSIKIIQFISSYIGMFFYSLREKNSVVHAHDLTSLPIAFFISLFTMSKLVYDSHELWSESHHKKHPRVLIYLMEVFERCFGGRCDAVISVSDGISEYLQSYLKVPDVVTIRNIPSYTQRGNYDLFRSLLPISDDRKVFLYQGLISETRGVNVLFDAALKLSERNDVAFIFMGDGPFVSKMQDRLKEIKNKQSIFYLPPVSQDELLKYTISADVGIHAIRNTCKNHDLCLPNKIFEYISASLPVIVADLEEMSKLVNKYEIGLCFEDSNVDSLVECVKDLLNNSNKMNTLKFNVQELRKTLNWDNESKVLLDLYSRLHSV</sequence>
<gene>
    <name evidence="3" type="ORF">DFP76_10111</name>
</gene>
<dbReference type="InterPro" id="IPR001296">
    <property type="entry name" value="Glyco_trans_1"/>
</dbReference>
<dbReference type="Proteomes" id="UP000252086">
    <property type="component" value="Unassembled WGS sequence"/>
</dbReference>
<comment type="caution">
    <text evidence="3">The sequence shown here is derived from an EMBL/GenBank/DDBJ whole genome shotgun (WGS) entry which is preliminary data.</text>
</comment>
<evidence type="ECO:0000313" key="3">
    <source>
        <dbReference type="EMBL" id="RBO85737.1"/>
    </source>
</evidence>